<feature type="chain" id="PRO_5020819304" description="Lipoprotein" evidence="1">
    <location>
        <begin position="24"/>
        <end position="120"/>
    </location>
</feature>
<proteinExistence type="predicted"/>
<dbReference type="OrthoDB" id="1256275at2"/>
<keyword evidence="3" id="KW-1185">Reference proteome</keyword>
<comment type="caution">
    <text evidence="2">The sequence shown here is derived from an EMBL/GenBank/DDBJ whole genome shotgun (WGS) entry which is preliminary data.</text>
</comment>
<gene>
    <name evidence="2" type="ORF">E0F76_07190</name>
</gene>
<sequence length="120" mass="13237">MKTIHLLVLVILGIFLMPTPTFACGGNSKKHSCTKEISSGMDKKDCCESHSKSKNHDGCNGKCGQALCSTPVVNIGIFSYIQSEIKNNSFNFSTKKQKFYQSETFTSDGYSSIWLIPKIS</sequence>
<organism evidence="2 3">
    <name type="scientific">Flavobacterium cellulosilyticum</name>
    <dbReference type="NCBI Taxonomy" id="2541731"/>
    <lineage>
        <taxon>Bacteria</taxon>
        <taxon>Pseudomonadati</taxon>
        <taxon>Bacteroidota</taxon>
        <taxon>Flavobacteriia</taxon>
        <taxon>Flavobacteriales</taxon>
        <taxon>Flavobacteriaceae</taxon>
        <taxon>Flavobacterium</taxon>
    </lineage>
</organism>
<name>A0A4V2YZP1_9FLAO</name>
<dbReference type="AlphaFoldDB" id="A0A4V2YZP1"/>
<evidence type="ECO:0000313" key="3">
    <source>
        <dbReference type="Proteomes" id="UP000295479"/>
    </source>
</evidence>
<dbReference type="EMBL" id="SMFK01000003">
    <property type="protein sequence ID" value="TDD97877.1"/>
    <property type="molecule type" value="Genomic_DNA"/>
</dbReference>
<evidence type="ECO:0000256" key="1">
    <source>
        <dbReference type="SAM" id="SignalP"/>
    </source>
</evidence>
<reference evidence="2 3" key="1">
    <citation type="submission" date="2019-03" db="EMBL/GenBank/DDBJ databases">
        <title>Flavobacterium AR-3-4 sp. nov. isolated from arctic soil.</title>
        <authorList>
            <person name="Chaudhary D.K."/>
        </authorList>
    </citation>
    <scope>NUCLEOTIDE SEQUENCE [LARGE SCALE GENOMIC DNA]</scope>
    <source>
        <strain evidence="2 3">AR-3-4</strain>
    </source>
</reference>
<evidence type="ECO:0008006" key="4">
    <source>
        <dbReference type="Google" id="ProtNLM"/>
    </source>
</evidence>
<accession>A0A4V2YZP1</accession>
<keyword evidence="1" id="KW-0732">Signal</keyword>
<evidence type="ECO:0000313" key="2">
    <source>
        <dbReference type="EMBL" id="TDD97877.1"/>
    </source>
</evidence>
<dbReference type="Proteomes" id="UP000295479">
    <property type="component" value="Unassembled WGS sequence"/>
</dbReference>
<protein>
    <recommendedName>
        <fullName evidence="4">Lipoprotein</fullName>
    </recommendedName>
</protein>
<dbReference type="RefSeq" id="WP_132003493.1">
    <property type="nucleotide sequence ID" value="NZ_SMFK01000003.1"/>
</dbReference>
<feature type="signal peptide" evidence="1">
    <location>
        <begin position="1"/>
        <end position="23"/>
    </location>
</feature>